<proteinExistence type="predicted"/>
<evidence type="ECO:0000313" key="1">
    <source>
        <dbReference type="EMBL" id="MED6249480.1"/>
    </source>
</evidence>
<comment type="caution">
    <text evidence="1">The sequence shown here is derived from an EMBL/GenBank/DDBJ whole genome shotgun (WGS) entry which is preliminary data.</text>
</comment>
<evidence type="ECO:0000313" key="2">
    <source>
        <dbReference type="Proteomes" id="UP001345963"/>
    </source>
</evidence>
<reference evidence="1 2" key="1">
    <citation type="submission" date="2021-07" db="EMBL/GenBank/DDBJ databases">
        <authorList>
            <person name="Palmer J.M."/>
        </authorList>
    </citation>
    <scope>NUCLEOTIDE SEQUENCE [LARGE SCALE GENOMIC DNA]</scope>
    <source>
        <strain evidence="1 2">AT_MEX2019</strain>
        <tissue evidence="1">Muscle</tissue>
    </source>
</reference>
<evidence type="ECO:0008006" key="3">
    <source>
        <dbReference type="Google" id="ProtNLM"/>
    </source>
</evidence>
<dbReference type="EMBL" id="JAHUTI010052269">
    <property type="protein sequence ID" value="MED6249480.1"/>
    <property type="molecule type" value="Genomic_DNA"/>
</dbReference>
<protein>
    <recommendedName>
        <fullName evidence="3">Secreted protein</fullName>
    </recommendedName>
</protein>
<keyword evidence="2" id="KW-1185">Reference proteome</keyword>
<gene>
    <name evidence="1" type="ORF">ATANTOWER_014904</name>
</gene>
<sequence length="102" mass="11385">MSAGFPLCYFSVVLLSAPQPTRLELNPLKTVKMTVDIQKTPPTLPPLTIINVFISSHCRPLSLNISSGLCQTFPFKIKTLFKLCNYPNSSTTCTRIKVKRQV</sequence>
<accession>A0ABU7BIP4</accession>
<organism evidence="1 2">
    <name type="scientific">Ataeniobius toweri</name>
    <dbReference type="NCBI Taxonomy" id="208326"/>
    <lineage>
        <taxon>Eukaryota</taxon>
        <taxon>Metazoa</taxon>
        <taxon>Chordata</taxon>
        <taxon>Craniata</taxon>
        <taxon>Vertebrata</taxon>
        <taxon>Euteleostomi</taxon>
        <taxon>Actinopterygii</taxon>
        <taxon>Neopterygii</taxon>
        <taxon>Teleostei</taxon>
        <taxon>Neoteleostei</taxon>
        <taxon>Acanthomorphata</taxon>
        <taxon>Ovalentaria</taxon>
        <taxon>Atherinomorphae</taxon>
        <taxon>Cyprinodontiformes</taxon>
        <taxon>Goodeidae</taxon>
        <taxon>Ataeniobius</taxon>
    </lineage>
</organism>
<name>A0ABU7BIP4_9TELE</name>
<dbReference type="Proteomes" id="UP001345963">
    <property type="component" value="Unassembled WGS sequence"/>
</dbReference>